<reference evidence="1" key="2">
    <citation type="journal article" date="2021" name="Genome Biol. Evol.">
        <title>Developing a high-quality reference genome for a parasitic bivalve with doubly uniparental inheritance (Bivalvia: Unionida).</title>
        <authorList>
            <person name="Smith C.H."/>
        </authorList>
    </citation>
    <scope>NUCLEOTIDE SEQUENCE</scope>
    <source>
        <strain evidence="1">CHS0354</strain>
        <tissue evidence="1">Mantle</tissue>
    </source>
</reference>
<protein>
    <submittedName>
        <fullName evidence="1">Uncharacterized protein</fullName>
    </submittedName>
</protein>
<proteinExistence type="predicted"/>
<sequence length="321" mass="36921">MFNFSPPEDFYDVTYGNLIDELTLIASQEIKSGILSIQKQYQMSDWLTFEFIQRVIESMKMNGDAKVVSFLCMLRGFGYHVTLVKPSINGKEHLGLGIVCKEKVFGVSFLRMDDMYVLMYDVFKSALMTVENQGVHVFDMKTRSRFQLSRVFNLGEVGSPVFPLTPVVKKDLVWEYAKEEFHLNVAMSAHLLKYYNNYPQLGIAFHFAPLPYKEDSQTDYGERCNFPEETIFAKYSDCEDRSVLLAKLVELIIKCDVVGLKFKNHISIGVKIDELNENDFTVKDRKGTSYIHCDPSFMKSRAGDVNDDLIRQEVTMITKTN</sequence>
<reference evidence="1" key="3">
    <citation type="submission" date="2023-05" db="EMBL/GenBank/DDBJ databases">
        <authorList>
            <person name="Smith C.H."/>
        </authorList>
    </citation>
    <scope>NUCLEOTIDE SEQUENCE</scope>
    <source>
        <strain evidence="1">CHS0354</strain>
        <tissue evidence="1">Mantle</tissue>
    </source>
</reference>
<comment type="caution">
    <text evidence="1">The sequence shown here is derived from an EMBL/GenBank/DDBJ whole genome shotgun (WGS) entry which is preliminary data.</text>
</comment>
<evidence type="ECO:0000313" key="2">
    <source>
        <dbReference type="Proteomes" id="UP001195483"/>
    </source>
</evidence>
<keyword evidence="2" id="KW-1185">Reference proteome</keyword>
<name>A0AAE0RZB9_9BIVA</name>
<dbReference type="AlphaFoldDB" id="A0AAE0RZB9"/>
<dbReference type="EMBL" id="JAEAOA010001427">
    <property type="protein sequence ID" value="KAK3582290.1"/>
    <property type="molecule type" value="Genomic_DNA"/>
</dbReference>
<accession>A0AAE0RZB9</accession>
<reference evidence="1" key="1">
    <citation type="journal article" date="2021" name="Genome Biol. Evol.">
        <title>A High-Quality Reference Genome for a Parasitic Bivalve with Doubly Uniparental Inheritance (Bivalvia: Unionida).</title>
        <authorList>
            <person name="Smith C.H."/>
        </authorList>
    </citation>
    <scope>NUCLEOTIDE SEQUENCE</scope>
    <source>
        <strain evidence="1">CHS0354</strain>
    </source>
</reference>
<evidence type="ECO:0000313" key="1">
    <source>
        <dbReference type="EMBL" id="KAK3582290.1"/>
    </source>
</evidence>
<gene>
    <name evidence="1" type="ORF">CHS0354_023829</name>
</gene>
<organism evidence="1 2">
    <name type="scientific">Potamilus streckersoni</name>
    <dbReference type="NCBI Taxonomy" id="2493646"/>
    <lineage>
        <taxon>Eukaryota</taxon>
        <taxon>Metazoa</taxon>
        <taxon>Spiralia</taxon>
        <taxon>Lophotrochozoa</taxon>
        <taxon>Mollusca</taxon>
        <taxon>Bivalvia</taxon>
        <taxon>Autobranchia</taxon>
        <taxon>Heteroconchia</taxon>
        <taxon>Palaeoheterodonta</taxon>
        <taxon>Unionida</taxon>
        <taxon>Unionoidea</taxon>
        <taxon>Unionidae</taxon>
        <taxon>Ambleminae</taxon>
        <taxon>Lampsilini</taxon>
        <taxon>Potamilus</taxon>
    </lineage>
</organism>
<dbReference type="Proteomes" id="UP001195483">
    <property type="component" value="Unassembled WGS sequence"/>
</dbReference>